<dbReference type="EMBL" id="NWVC01000001">
    <property type="protein sequence ID" value="PCG15759.1"/>
    <property type="molecule type" value="Genomic_DNA"/>
</dbReference>
<proteinExistence type="predicted"/>
<accession>A0A2A4IB64</accession>
<comment type="caution">
    <text evidence="1">The sequence shown here is derived from an EMBL/GenBank/DDBJ whole genome shotgun (WGS) entry which is preliminary data.</text>
</comment>
<gene>
    <name evidence="1" type="ORF">COA07_01905</name>
</gene>
<dbReference type="RefSeq" id="WP_066707112.1">
    <property type="nucleotide sequence ID" value="NZ_JBHIWA010000009.1"/>
</dbReference>
<keyword evidence="2" id="KW-1185">Reference proteome</keyword>
<reference evidence="1 2" key="1">
    <citation type="submission" date="2017-09" db="EMBL/GenBank/DDBJ databases">
        <title>Sphingomonas adhaesiva DSM 7418, whole genome shotgun sequence.</title>
        <authorList>
            <person name="Feng G."/>
            <person name="Zhu H."/>
        </authorList>
    </citation>
    <scope>NUCLEOTIDE SEQUENCE [LARGE SCALE GENOMIC DNA]</scope>
    <source>
        <strain evidence="1 2">DSM 7418</strain>
    </source>
</reference>
<sequence length="309" mass="34784">MHDADADNDWMAGLDWSRHRRAGSDWVSEHLMLSGVVDVFARAFCAPYPETIDHFIGQAQNTPPGPIVEADEAFTEAGEPVHSVHARLSALMRRHADDLSIGIVAADAITRDEWERIIEAGRLPWSIGQGARRAVAGLAPVIARMARAGEIRCFIRRVGGGELRPLDREAWEIDYEAAVRRIAACGLAEQRPFDPSAGIDHLIFVDRDLHKAVIRNARQSYVPVAGLELGPWAMKRKVDHYAIQVREVAEFLASLMTDERLGWTNRDFQAAVQDRFGVRGLGRCYEKARQIATEDESRRRFRKRRRTTA</sequence>
<dbReference type="AlphaFoldDB" id="A0A2A4IB64"/>
<evidence type="ECO:0000313" key="1">
    <source>
        <dbReference type="EMBL" id="PCG15759.1"/>
    </source>
</evidence>
<name>A0A2A4IB64_9SPHN</name>
<organism evidence="1 2">
    <name type="scientific">Sphingomonas adhaesiva</name>
    <dbReference type="NCBI Taxonomy" id="28212"/>
    <lineage>
        <taxon>Bacteria</taxon>
        <taxon>Pseudomonadati</taxon>
        <taxon>Pseudomonadota</taxon>
        <taxon>Alphaproteobacteria</taxon>
        <taxon>Sphingomonadales</taxon>
        <taxon>Sphingomonadaceae</taxon>
        <taxon>Sphingomonas</taxon>
    </lineage>
</organism>
<protein>
    <submittedName>
        <fullName evidence="1">Uncharacterized protein</fullName>
    </submittedName>
</protein>
<dbReference type="Proteomes" id="UP000218323">
    <property type="component" value="Unassembled WGS sequence"/>
</dbReference>
<evidence type="ECO:0000313" key="2">
    <source>
        <dbReference type="Proteomes" id="UP000218323"/>
    </source>
</evidence>